<dbReference type="Proteomes" id="UP000267027">
    <property type="component" value="Unassembled WGS sequence"/>
</dbReference>
<dbReference type="Pfam" id="PF03564">
    <property type="entry name" value="DUF1759"/>
    <property type="match status" value="1"/>
</dbReference>
<accession>A0A0R3PCX4</accession>
<evidence type="ECO:0000313" key="1">
    <source>
        <dbReference type="EMBL" id="VDM53306.1"/>
    </source>
</evidence>
<dbReference type="WBParaSite" id="ACOC_0000172001-mRNA-1">
    <property type="protein sequence ID" value="ACOC_0000172001-mRNA-1"/>
    <property type="gene ID" value="ACOC_0000172001"/>
</dbReference>
<dbReference type="PANTHER" id="PTHR22954">
    <property type="entry name" value="RETROVIRAL PROTEASE-RELATED"/>
    <property type="match status" value="1"/>
</dbReference>
<dbReference type="PANTHER" id="PTHR22954:SF3">
    <property type="entry name" value="PROTEIN CBG08539"/>
    <property type="match status" value="1"/>
</dbReference>
<dbReference type="InterPro" id="IPR005312">
    <property type="entry name" value="DUF1759"/>
</dbReference>
<dbReference type="EMBL" id="UYYA01000275">
    <property type="protein sequence ID" value="VDM53306.1"/>
    <property type="molecule type" value="Genomic_DNA"/>
</dbReference>
<protein>
    <submittedName>
        <fullName evidence="3">Nuclear pore complex protein Nup85</fullName>
    </submittedName>
</protein>
<proteinExistence type="predicted"/>
<evidence type="ECO:0000313" key="3">
    <source>
        <dbReference type="WBParaSite" id="ACOC_0000172001-mRNA-1"/>
    </source>
</evidence>
<gene>
    <name evidence="1" type="ORF">ACOC_LOCUS1721</name>
</gene>
<name>A0A0R3PCX4_ANGCS</name>
<dbReference type="AlphaFoldDB" id="A0A0R3PCX4"/>
<organism evidence="3">
    <name type="scientific">Angiostrongylus costaricensis</name>
    <name type="common">Nematode worm</name>
    <dbReference type="NCBI Taxonomy" id="334426"/>
    <lineage>
        <taxon>Eukaryota</taxon>
        <taxon>Metazoa</taxon>
        <taxon>Ecdysozoa</taxon>
        <taxon>Nematoda</taxon>
        <taxon>Chromadorea</taxon>
        <taxon>Rhabditida</taxon>
        <taxon>Rhabditina</taxon>
        <taxon>Rhabditomorpha</taxon>
        <taxon>Strongyloidea</taxon>
        <taxon>Metastrongylidae</taxon>
        <taxon>Angiostrongylus</taxon>
    </lineage>
</organism>
<sequence>MSHTLATLKRLLSDYYNQLETLALGLKNDGLESIDPKSDEENTFSTYGTNNCFQRWEDVVNSIEKATIGTKQQLKVYSKELGRLAQPSLKMAEEFDEHLREVIRLISIASDYMLLLQVHIDSFKSLRDSQSNPRESDESKPNKALMANSAVEHLPTLPIPIFSGDIDEWDTFWEFFSSNVHSQPLPEIYKLNYLLCALKGEALESIKMFQITRENYQKVVDFLRKKYGNAEELIFRLTEKLENCSLRSTTMSDKRKQLEQLVTITERPNQKGKNLGTQRLVEQFLLKFPHDTQRKVLAKKQNVVANSHFRMQALLQFLEEVIPNEGMLVHYARREPSPTNNSNLARQNLEKGHAISVSGGITHRAASQNRKA</sequence>
<dbReference type="OrthoDB" id="5864015at2759"/>
<reference evidence="1 2" key="2">
    <citation type="submission" date="2018-11" db="EMBL/GenBank/DDBJ databases">
        <authorList>
            <consortium name="Pathogen Informatics"/>
        </authorList>
    </citation>
    <scope>NUCLEOTIDE SEQUENCE [LARGE SCALE GENOMIC DNA]</scope>
    <source>
        <strain evidence="1 2">Costa Rica</strain>
    </source>
</reference>
<dbReference type="STRING" id="334426.A0A0R3PCX4"/>
<reference evidence="3" key="1">
    <citation type="submission" date="2017-02" db="UniProtKB">
        <authorList>
            <consortium name="WormBaseParasite"/>
        </authorList>
    </citation>
    <scope>IDENTIFICATION</scope>
</reference>
<evidence type="ECO:0000313" key="2">
    <source>
        <dbReference type="Proteomes" id="UP000267027"/>
    </source>
</evidence>
<keyword evidence="2" id="KW-1185">Reference proteome</keyword>